<evidence type="ECO:0000313" key="5">
    <source>
        <dbReference type="Proteomes" id="UP000218267"/>
    </source>
</evidence>
<keyword evidence="2" id="KW-0732">Signal</keyword>
<dbReference type="GO" id="GO:0003755">
    <property type="term" value="F:peptidyl-prolyl cis-trans isomerase activity"/>
    <property type="evidence" value="ECO:0007669"/>
    <property type="project" value="UniProtKB-KW"/>
</dbReference>
<evidence type="ECO:0000256" key="1">
    <source>
        <dbReference type="PROSITE-ProRule" id="PRU00278"/>
    </source>
</evidence>
<dbReference type="SUPFAM" id="SSF54534">
    <property type="entry name" value="FKBP-like"/>
    <property type="match status" value="2"/>
</dbReference>
<protein>
    <recommendedName>
        <fullName evidence="3">PpiC domain-containing protein</fullName>
    </recommendedName>
</protein>
<reference evidence="4 5" key="1">
    <citation type="journal article" date="2018" name="Mar. Genomics">
        <title>Complete genome sequence of Marinifilaceae bacterium strain SPP2, isolated from the Antarctic marine sediment.</title>
        <authorList>
            <person name="Watanabe M."/>
            <person name="Kojima H."/>
            <person name="Fukui M."/>
        </authorList>
    </citation>
    <scope>NUCLEOTIDE SEQUENCE [LARGE SCALE GENOMIC DNA]</scope>
    <source>
        <strain evidence="4 5">SPP2</strain>
    </source>
</reference>
<dbReference type="OrthoDB" id="14196at2"/>
<dbReference type="EMBL" id="AP018042">
    <property type="protein sequence ID" value="BAX79194.1"/>
    <property type="molecule type" value="Genomic_DNA"/>
</dbReference>
<keyword evidence="5" id="KW-1185">Reference proteome</keyword>
<dbReference type="PANTHER" id="PTHR47245">
    <property type="entry name" value="PEPTIDYLPROLYL ISOMERASE"/>
    <property type="match status" value="1"/>
</dbReference>
<evidence type="ECO:0000256" key="2">
    <source>
        <dbReference type="SAM" id="SignalP"/>
    </source>
</evidence>
<dbReference type="InterPro" id="IPR046357">
    <property type="entry name" value="PPIase_dom_sf"/>
</dbReference>
<evidence type="ECO:0000259" key="3">
    <source>
        <dbReference type="PROSITE" id="PS50198"/>
    </source>
</evidence>
<reference evidence="5" key="2">
    <citation type="journal article" date="2020" name="Antonie Van Leeuwenhoek">
        <title>Labilibaculum antarcticum sp. nov., a novel facultative anaerobic, psychrotorelant bacterium isolated from marine sediment of Antarctica.</title>
        <authorList>
            <person name="Watanabe M."/>
            <person name="Kojima H."/>
            <person name="Fukui M."/>
        </authorList>
    </citation>
    <scope>NUCLEOTIDE SEQUENCE [LARGE SCALE GENOMIC DNA]</scope>
    <source>
        <strain evidence="5">SPP2</strain>
    </source>
</reference>
<dbReference type="PROSITE" id="PS50198">
    <property type="entry name" value="PPIC_PPIASE_2"/>
    <property type="match status" value="2"/>
</dbReference>
<dbReference type="Gene3D" id="3.10.50.40">
    <property type="match status" value="2"/>
</dbReference>
<dbReference type="RefSeq" id="WP_096428120.1">
    <property type="nucleotide sequence ID" value="NZ_AP018042.1"/>
</dbReference>
<accession>A0A1Y1CFU8</accession>
<proteinExistence type="predicted"/>
<dbReference type="InterPro" id="IPR000297">
    <property type="entry name" value="PPIase_PpiC"/>
</dbReference>
<keyword evidence="1" id="KW-0413">Isomerase</keyword>
<dbReference type="Proteomes" id="UP000218267">
    <property type="component" value="Chromosome"/>
</dbReference>
<keyword evidence="1" id="KW-0697">Rotamase</keyword>
<gene>
    <name evidence="4" type="ORF">ALGA_0805</name>
</gene>
<feature type="signal peptide" evidence="2">
    <location>
        <begin position="1"/>
        <end position="19"/>
    </location>
</feature>
<feature type="domain" description="PpiC" evidence="3">
    <location>
        <begin position="227"/>
        <end position="326"/>
    </location>
</feature>
<dbReference type="PANTHER" id="PTHR47245:SF2">
    <property type="entry name" value="PEPTIDYL-PROLYL CIS-TRANS ISOMERASE HP_0175-RELATED"/>
    <property type="match status" value="1"/>
</dbReference>
<sequence>MKRVLLYLSIMLFCQLASFGQSSPTDTLFTINNTAYSSQEFSKLYQDNILARRNNLSIEEALDLYILFHLKLREAKRTRIDTLPEVKNELQINKDIALNAFLYPTIVTEEKIQEAFKRIQYFLKARHILVKTNKRSTPQDTLAAFKEAQDIYQDLLKGKSFEKIARHQSDDQSVKANHGELGYFTAFDMDYKFESAAYKLKIGEFSPPIRTQFGYHIIQILEKIPNPGKIKIRYILLEYQAGNKSRPKHKIDSLYSLLIKGADFAQLARKHSTDKRSAQSGGILPWFGLFETHPKIEKIAFQLKEINEISKPIETEFGYHILQLIDKKDYSSLDHCRKEIQQLIARDNRSKISTAQLISKIKKDYQFKENKELLSNFHSILDYAYADLWDPLFTIDGEKYTQEDFADYLGQQASKDIYENFIEYINRIYDNFSNNSILAFYKKKLLETNNDLVNLIRNYENRIFVSYITKQNILLPAKNDSTSLFEFFQNQRNRYNENSNFESIKKQVASDYKKYLKETWENQLRKNYKIEISQSTLNKIVQH</sequence>
<dbReference type="KEGG" id="mbas:ALGA_0805"/>
<dbReference type="InterPro" id="IPR050245">
    <property type="entry name" value="PrsA_foldase"/>
</dbReference>
<dbReference type="AlphaFoldDB" id="A0A1Y1CFU8"/>
<feature type="chain" id="PRO_5012508051" description="PpiC domain-containing protein" evidence="2">
    <location>
        <begin position="20"/>
        <end position="543"/>
    </location>
</feature>
<name>A0A1Y1CFU8_9BACT</name>
<evidence type="ECO:0000313" key="4">
    <source>
        <dbReference type="EMBL" id="BAX79194.1"/>
    </source>
</evidence>
<organism evidence="4 5">
    <name type="scientific">Labilibaculum antarcticum</name>
    <dbReference type="NCBI Taxonomy" id="1717717"/>
    <lineage>
        <taxon>Bacteria</taxon>
        <taxon>Pseudomonadati</taxon>
        <taxon>Bacteroidota</taxon>
        <taxon>Bacteroidia</taxon>
        <taxon>Marinilabiliales</taxon>
        <taxon>Marinifilaceae</taxon>
        <taxon>Labilibaculum</taxon>
    </lineage>
</organism>
<feature type="domain" description="PpiC" evidence="3">
    <location>
        <begin position="120"/>
        <end position="222"/>
    </location>
</feature>
<dbReference type="Pfam" id="PF00639">
    <property type="entry name" value="Rotamase"/>
    <property type="match status" value="2"/>
</dbReference>